<evidence type="ECO:0000256" key="3">
    <source>
        <dbReference type="ARBA" id="ARBA00022452"/>
    </source>
</evidence>
<evidence type="ECO:0000256" key="1">
    <source>
        <dbReference type="ARBA" id="ARBA00004571"/>
    </source>
</evidence>
<keyword evidence="5" id="KW-0732">Signal</keyword>
<comment type="subcellular location">
    <subcellularLocation>
        <location evidence="1">Cell outer membrane</location>
        <topology evidence="1">Multi-pass membrane protein</topology>
    </subcellularLocation>
</comment>
<dbReference type="PANTHER" id="PTHR30329">
    <property type="entry name" value="STATOR ELEMENT OF FLAGELLAR MOTOR COMPLEX"/>
    <property type="match status" value="1"/>
</dbReference>
<gene>
    <name evidence="13" type="ordered locus">amb0602</name>
</gene>
<dbReference type="PRINTS" id="PR01021">
    <property type="entry name" value="OMPADOMAIN"/>
</dbReference>
<dbReference type="CDD" id="cd07185">
    <property type="entry name" value="OmpA_C-like"/>
    <property type="match status" value="1"/>
</dbReference>
<dbReference type="PROSITE" id="PS51123">
    <property type="entry name" value="OMPA_2"/>
    <property type="match status" value="1"/>
</dbReference>
<evidence type="ECO:0000259" key="12">
    <source>
        <dbReference type="PROSITE" id="PS51123"/>
    </source>
</evidence>
<reference evidence="13 14" key="1">
    <citation type="journal article" date="2005" name="DNA Res.">
        <title>Complete genome sequence of the facultative anaerobic magnetotactic bacterium Magnetospirillum sp. strain AMB-1.</title>
        <authorList>
            <person name="Matsunaga T."/>
            <person name="Okamura Y."/>
            <person name="Fukuda Y."/>
            <person name="Wahyudi A.T."/>
            <person name="Murase Y."/>
            <person name="Takeyama H."/>
        </authorList>
    </citation>
    <scope>NUCLEOTIDE SEQUENCE [LARGE SCALE GENOMIC DNA]</scope>
    <source>
        <strain evidence="14">ATCC 700264 / AMB-1</strain>
    </source>
</reference>
<dbReference type="Pfam" id="PF00691">
    <property type="entry name" value="OmpA"/>
    <property type="match status" value="1"/>
</dbReference>
<dbReference type="GO" id="GO:0015288">
    <property type="term" value="F:porin activity"/>
    <property type="evidence" value="ECO:0007669"/>
    <property type="project" value="UniProtKB-KW"/>
</dbReference>
<evidence type="ECO:0000313" key="14">
    <source>
        <dbReference type="Proteomes" id="UP000007058"/>
    </source>
</evidence>
<evidence type="ECO:0000256" key="10">
    <source>
        <dbReference type="PROSITE-ProRule" id="PRU00473"/>
    </source>
</evidence>
<evidence type="ECO:0000256" key="4">
    <source>
        <dbReference type="ARBA" id="ARBA00022692"/>
    </source>
</evidence>
<keyword evidence="4" id="KW-0812">Transmembrane</keyword>
<evidence type="ECO:0000256" key="7">
    <source>
        <dbReference type="ARBA" id="ARBA00023114"/>
    </source>
</evidence>
<keyword evidence="6" id="KW-0406">Ion transport</keyword>
<accession>Q2W9R9</accession>
<dbReference type="InterPro" id="IPR027385">
    <property type="entry name" value="Beta-barrel_OMP"/>
</dbReference>
<evidence type="ECO:0000256" key="2">
    <source>
        <dbReference type="ARBA" id="ARBA00022448"/>
    </source>
</evidence>
<dbReference type="GO" id="GO:0009279">
    <property type="term" value="C:cell outer membrane"/>
    <property type="evidence" value="ECO:0007669"/>
    <property type="project" value="UniProtKB-SubCell"/>
</dbReference>
<dbReference type="InterPro" id="IPR006665">
    <property type="entry name" value="OmpA-like"/>
</dbReference>
<dbReference type="InterPro" id="IPR036737">
    <property type="entry name" value="OmpA-like_sf"/>
</dbReference>
<dbReference type="SUPFAM" id="SSF103088">
    <property type="entry name" value="OmpA-like"/>
    <property type="match status" value="1"/>
</dbReference>
<keyword evidence="14" id="KW-1185">Reference proteome</keyword>
<feature type="region of interest" description="Disordered" evidence="11">
    <location>
        <begin position="1"/>
        <end position="23"/>
    </location>
</feature>
<dbReference type="Proteomes" id="UP000007058">
    <property type="component" value="Chromosome"/>
</dbReference>
<dbReference type="KEGG" id="mag:amb0602"/>
<evidence type="ECO:0000256" key="8">
    <source>
        <dbReference type="ARBA" id="ARBA00023136"/>
    </source>
</evidence>
<name>Q2W9R9_PARM1</name>
<evidence type="ECO:0000256" key="9">
    <source>
        <dbReference type="ARBA" id="ARBA00023237"/>
    </source>
</evidence>
<evidence type="ECO:0000256" key="6">
    <source>
        <dbReference type="ARBA" id="ARBA00023065"/>
    </source>
</evidence>
<keyword evidence="7" id="KW-0626">Porin</keyword>
<dbReference type="InterPro" id="IPR011250">
    <property type="entry name" value="OMP/PagP_B-barrel"/>
</dbReference>
<keyword evidence="9" id="KW-0998">Cell outer membrane</keyword>
<keyword evidence="3" id="KW-1134">Transmembrane beta strand</keyword>
<dbReference type="Pfam" id="PF13505">
    <property type="entry name" value="OMP_b-brl"/>
    <property type="match status" value="1"/>
</dbReference>
<dbReference type="Gene3D" id="2.40.160.20">
    <property type="match status" value="1"/>
</dbReference>
<proteinExistence type="predicted"/>
<dbReference type="EMBL" id="AP007255">
    <property type="protein sequence ID" value="BAE49406.1"/>
    <property type="molecule type" value="Genomic_DNA"/>
</dbReference>
<keyword evidence="8 10" id="KW-0472">Membrane</keyword>
<feature type="domain" description="OmpA-like" evidence="12">
    <location>
        <begin position="264"/>
        <end position="378"/>
    </location>
</feature>
<evidence type="ECO:0000256" key="11">
    <source>
        <dbReference type="SAM" id="MobiDB-lite"/>
    </source>
</evidence>
<dbReference type="InterPro" id="IPR050330">
    <property type="entry name" value="Bact_OuterMem_StrucFunc"/>
</dbReference>
<dbReference type="GO" id="GO:0046930">
    <property type="term" value="C:pore complex"/>
    <property type="evidence" value="ECO:0007669"/>
    <property type="project" value="UniProtKB-KW"/>
</dbReference>
<dbReference type="InterPro" id="IPR006664">
    <property type="entry name" value="OMP_bac"/>
</dbReference>
<dbReference type="PANTHER" id="PTHR30329:SF21">
    <property type="entry name" value="LIPOPROTEIN YIAD-RELATED"/>
    <property type="match status" value="1"/>
</dbReference>
<dbReference type="STRING" id="342108.amb0602"/>
<sequence length="378" mass="39942">MLRRGTVTLPDAGGERRYGGRFTTHRTPTGRFITMRSLKSLLAAAVVVGALAPVAAQAQWYVGLDAGAQLLQDSKNSGSGVSGLKSESDVGWLTQGVVGYAFGQWRAEGELSYRSSGVSKVGGATGSGDTSALAPMFNGVYEFLPQSKWHPFVGLGIGAARLDNGTVKKNGANAYSGDDWQFAYQGFAGVGYDLTDNVELKAQYRYFSTLDYESKAASNNAKIDSEYRDHGLMLGFVYKFNAPKAAPAPAPVPVAAPAPAPAPRAPAQVQKNYIVFFDFDKAQITPEAARVLQQAAGAAKTAGAARIDLSAHTDLSGSAKYNQALSEKRGAAVKAQLEQLGIPASQIVVVAKGKTSPMVPTPDGVREPQNRRVEIILP</sequence>
<dbReference type="GO" id="GO:0006811">
    <property type="term" value="P:monoatomic ion transport"/>
    <property type="evidence" value="ECO:0007669"/>
    <property type="project" value="UniProtKB-KW"/>
</dbReference>
<dbReference type="HOGENOM" id="CLU_057473_4_0_5"/>
<organism evidence="13 14">
    <name type="scientific">Paramagnetospirillum magneticum (strain ATCC 700264 / AMB-1)</name>
    <name type="common">Magnetospirillum magneticum</name>
    <dbReference type="NCBI Taxonomy" id="342108"/>
    <lineage>
        <taxon>Bacteria</taxon>
        <taxon>Pseudomonadati</taxon>
        <taxon>Pseudomonadota</taxon>
        <taxon>Alphaproteobacteria</taxon>
        <taxon>Rhodospirillales</taxon>
        <taxon>Magnetospirillaceae</taxon>
        <taxon>Paramagnetospirillum</taxon>
    </lineage>
</organism>
<dbReference type="Gene3D" id="3.30.1330.60">
    <property type="entry name" value="OmpA-like domain"/>
    <property type="match status" value="1"/>
</dbReference>
<protein>
    <submittedName>
        <fullName evidence="13">Outer membrane protein and related peptidoglycan-associated protein</fullName>
    </submittedName>
</protein>
<evidence type="ECO:0000256" key="5">
    <source>
        <dbReference type="ARBA" id="ARBA00022729"/>
    </source>
</evidence>
<dbReference type="AlphaFoldDB" id="Q2W9R9"/>
<dbReference type="SUPFAM" id="SSF56925">
    <property type="entry name" value="OMPA-like"/>
    <property type="match status" value="1"/>
</dbReference>
<evidence type="ECO:0000313" key="13">
    <source>
        <dbReference type="EMBL" id="BAE49406.1"/>
    </source>
</evidence>
<keyword evidence="2" id="KW-0813">Transport</keyword>